<accession>A0ABR8DE15</accession>
<evidence type="ECO:0000313" key="2">
    <source>
        <dbReference type="Proteomes" id="UP000661112"/>
    </source>
</evidence>
<proteinExistence type="predicted"/>
<organism evidence="1 2">
    <name type="scientific">Anabaena azotica FACHB-119</name>
    <dbReference type="NCBI Taxonomy" id="947527"/>
    <lineage>
        <taxon>Bacteria</taxon>
        <taxon>Bacillati</taxon>
        <taxon>Cyanobacteriota</taxon>
        <taxon>Cyanophyceae</taxon>
        <taxon>Nostocales</taxon>
        <taxon>Nostocaceae</taxon>
        <taxon>Anabaena</taxon>
        <taxon>Anabaena azotica</taxon>
    </lineage>
</organism>
<gene>
    <name evidence="1" type="ORF">H6G83_33620</name>
</gene>
<dbReference type="RefSeq" id="WP_190480322.1">
    <property type="nucleotide sequence ID" value="NZ_JACJSG010000090.1"/>
</dbReference>
<dbReference type="EMBL" id="JACJSG010000090">
    <property type="protein sequence ID" value="MBD2505480.1"/>
    <property type="molecule type" value="Genomic_DNA"/>
</dbReference>
<dbReference type="Proteomes" id="UP000661112">
    <property type="component" value="Unassembled WGS sequence"/>
</dbReference>
<sequence>MLNLDSAIVERSRNLITAQSYHSLEASYALASPFAPRPGGQDSKKPYLKALVIVD</sequence>
<protein>
    <submittedName>
        <fullName evidence="1">Uncharacterized protein</fullName>
    </submittedName>
</protein>
<keyword evidence="2" id="KW-1185">Reference proteome</keyword>
<comment type="caution">
    <text evidence="1">The sequence shown here is derived from an EMBL/GenBank/DDBJ whole genome shotgun (WGS) entry which is preliminary data.</text>
</comment>
<name>A0ABR8DE15_9NOST</name>
<evidence type="ECO:0000313" key="1">
    <source>
        <dbReference type="EMBL" id="MBD2505480.1"/>
    </source>
</evidence>
<reference evidence="1 2" key="1">
    <citation type="journal article" date="2020" name="ISME J.">
        <title>Comparative genomics reveals insights into cyanobacterial evolution and habitat adaptation.</title>
        <authorList>
            <person name="Chen M.Y."/>
            <person name="Teng W.K."/>
            <person name="Zhao L."/>
            <person name="Hu C.X."/>
            <person name="Zhou Y.K."/>
            <person name="Han B.P."/>
            <person name="Song L.R."/>
            <person name="Shu W.S."/>
        </authorList>
    </citation>
    <scope>NUCLEOTIDE SEQUENCE [LARGE SCALE GENOMIC DNA]</scope>
    <source>
        <strain evidence="1 2">FACHB-119</strain>
    </source>
</reference>